<sequence length="946" mass="104965">CDISIIPGLQLRSTKPIRSLWITWSPAVEFLIGWSMPTVMNSGKKRISTVSAPSPSQLKPSNAGKGSPDGPDEAGPARPKAAGGTPRPKQPSLATLMMLKKRIGDIRARHRRNRPVKKMENTYRLEPDSTKKFPPKEVQQIVDNSLRFFLGESKYDPKACPKLAKMVSEDVKRRMKNNYNCPRYKIIVHVTIAQKSEQILMQASRSLNTADIAALFELLQFKVVAIKLKAVQRQQLGVDAGIQIRVGGQSNLVLNGNPLVHQTVAGVNPGKIFYPIVVVKIQRVQLVADEVKIDTVVSVYLGHGLAETIHNPSGCPMIYADRSGLGRVKVAPEVGQLERHHSQSRSRCRSQLGCRIAVQRNKLDMRWRTMRSGGMPNSVRNLYTLFCMGGGIVPKRQSDVIRVPMVRVHESPLQSLGVGFARRISGSASSTADRTAAHTFAHWAPPRLPPSAVIARKDACKPAMRSYVPARGASVVAPQATSANGKADREDENTFIRMAEMLMHKESQMFLDIVAKSRQDIREVGDSIKEEQDVLKTTAKVLARERGGAESLEYADIDEEDAQTKVHFESEYNKKVVQDYLKAVGRDVPNKTTEVQKRRNYRLKMQEGGAGASYVPEYARRVGSEASNFDQRPYTASSSGSRPGTAYRMRMSRPGEDEGASAMASASWQSTATPPQRERTMEEDAKVKEEKEELMEQMKMMDDMMQGEKARQQEALQARKEARKARKEKKKADEETQAMELMESNQEAEEQKRKNKERQEQILKERLAKKRLERRKTLQDIAAEEPAEAEGGSHVPAEERAQELERELGITRAKTSIVNEGEAASGAKETKKKGKKKQAAEDAAPPPPPVEANWDVTEDAAKKTTKKKKGKKAEAEAEVVEEAATQPGDDDGKKKKKKKKAAATPVEAPGADDTVLNLDVDGPSERKKKGKKKKLSEDLDLTVSEV</sequence>
<dbReference type="GO" id="GO:0045505">
    <property type="term" value="F:dynein intermediate chain binding"/>
    <property type="evidence" value="ECO:0007669"/>
    <property type="project" value="TreeGrafter"/>
</dbReference>
<keyword evidence="3" id="KW-1185">Reference proteome</keyword>
<evidence type="ECO:0000313" key="3">
    <source>
        <dbReference type="Proteomes" id="UP000095280"/>
    </source>
</evidence>
<name>A0A1I8HZ35_9PLAT</name>
<dbReference type="Gene3D" id="3.30.1140.40">
    <property type="entry name" value="Tctex-1"/>
    <property type="match status" value="1"/>
</dbReference>
<feature type="compositionally biased region" description="Polar residues" evidence="2">
    <location>
        <begin position="48"/>
        <end position="60"/>
    </location>
</feature>
<dbReference type="InterPro" id="IPR038586">
    <property type="entry name" value="Tctex-1-like_sf"/>
</dbReference>
<dbReference type="Proteomes" id="UP000095280">
    <property type="component" value="Unplaced"/>
</dbReference>
<organism evidence="3 4">
    <name type="scientific">Macrostomum lignano</name>
    <dbReference type="NCBI Taxonomy" id="282301"/>
    <lineage>
        <taxon>Eukaryota</taxon>
        <taxon>Metazoa</taxon>
        <taxon>Spiralia</taxon>
        <taxon>Lophotrochozoa</taxon>
        <taxon>Platyhelminthes</taxon>
        <taxon>Rhabditophora</taxon>
        <taxon>Macrostomorpha</taxon>
        <taxon>Macrostomida</taxon>
        <taxon>Macrostomidae</taxon>
        <taxon>Macrostomum</taxon>
    </lineage>
</organism>
<accession>A0A1I8HZ35</accession>
<evidence type="ECO:0000313" key="4">
    <source>
        <dbReference type="WBParaSite" id="maker-uti_cns_0008908-snap-gene-0.10-mRNA-1"/>
    </source>
</evidence>
<dbReference type="Pfam" id="PF03645">
    <property type="entry name" value="Tctex-1"/>
    <property type="match status" value="1"/>
</dbReference>
<dbReference type="GO" id="GO:0005868">
    <property type="term" value="C:cytoplasmic dynein complex"/>
    <property type="evidence" value="ECO:0007669"/>
    <property type="project" value="TreeGrafter"/>
</dbReference>
<dbReference type="GO" id="GO:0007018">
    <property type="term" value="P:microtubule-based movement"/>
    <property type="evidence" value="ECO:0007669"/>
    <property type="project" value="TreeGrafter"/>
</dbReference>
<evidence type="ECO:0000256" key="1">
    <source>
        <dbReference type="ARBA" id="ARBA00005361"/>
    </source>
</evidence>
<comment type="similarity">
    <text evidence="1">Belongs to the dynein light chain Tctex-type family.</text>
</comment>
<evidence type="ECO:0000256" key="2">
    <source>
        <dbReference type="SAM" id="MobiDB-lite"/>
    </source>
</evidence>
<feature type="compositionally biased region" description="Basic and acidic residues" evidence="2">
    <location>
        <begin position="796"/>
        <end position="809"/>
    </location>
</feature>
<dbReference type="AlphaFoldDB" id="A0A1I8HZ35"/>
<dbReference type="PANTHER" id="PTHR21255">
    <property type="entry name" value="T-COMPLEX-ASSOCIATED-TESTIS-EXPRESSED 1/ DYNEIN LIGHT CHAIN"/>
    <property type="match status" value="1"/>
</dbReference>
<dbReference type="PANTHER" id="PTHR21255:SF65">
    <property type="entry name" value="TCTEX1 DOMAIN-CONTAINING PROTEIN 2"/>
    <property type="match status" value="1"/>
</dbReference>
<dbReference type="InterPro" id="IPR005334">
    <property type="entry name" value="Tctex-1-like"/>
</dbReference>
<dbReference type="GO" id="GO:0005737">
    <property type="term" value="C:cytoplasm"/>
    <property type="evidence" value="ECO:0007669"/>
    <property type="project" value="TreeGrafter"/>
</dbReference>
<feature type="region of interest" description="Disordered" evidence="2">
    <location>
        <begin position="624"/>
        <end position="946"/>
    </location>
</feature>
<feature type="compositionally biased region" description="Polar residues" evidence="2">
    <location>
        <begin position="664"/>
        <end position="674"/>
    </location>
</feature>
<feature type="compositionally biased region" description="Basic and acidic residues" evidence="2">
    <location>
        <begin position="676"/>
        <end position="720"/>
    </location>
</feature>
<reference evidence="4" key="1">
    <citation type="submission" date="2016-11" db="UniProtKB">
        <authorList>
            <consortium name="WormBaseParasite"/>
        </authorList>
    </citation>
    <scope>IDENTIFICATION</scope>
</reference>
<feature type="compositionally biased region" description="Polar residues" evidence="2">
    <location>
        <begin position="625"/>
        <end position="642"/>
    </location>
</feature>
<proteinExistence type="inferred from homology"/>
<protein>
    <submittedName>
        <fullName evidence="4">Ribosomal_L30_N domain-containing protein</fullName>
    </submittedName>
</protein>
<feature type="compositionally biased region" description="Basic and acidic residues" evidence="2">
    <location>
        <begin position="749"/>
        <end position="766"/>
    </location>
</feature>
<dbReference type="WBParaSite" id="maker-uti_cns_0008908-snap-gene-0.10-mRNA-1">
    <property type="protein sequence ID" value="maker-uti_cns_0008908-snap-gene-0.10-mRNA-1"/>
    <property type="gene ID" value="maker-uti_cns_0008908-snap-gene-0.10"/>
</dbReference>
<feature type="region of interest" description="Disordered" evidence="2">
    <location>
        <begin position="46"/>
        <end position="93"/>
    </location>
</feature>
<dbReference type="CDD" id="cd21451">
    <property type="entry name" value="DLC-like_TCTEX1D"/>
    <property type="match status" value="1"/>
</dbReference>